<evidence type="ECO:0000256" key="4">
    <source>
        <dbReference type="ARBA" id="ARBA00023004"/>
    </source>
</evidence>
<dbReference type="OrthoDB" id="3934656at2759"/>
<keyword evidence="3 5" id="KW-0479">Metal-binding</keyword>
<dbReference type="PRINTS" id="PR00385">
    <property type="entry name" value="P450"/>
</dbReference>
<evidence type="ECO:0000256" key="1">
    <source>
        <dbReference type="ARBA" id="ARBA00001971"/>
    </source>
</evidence>
<protein>
    <submittedName>
        <fullName evidence="8">Uncharacterized protein</fullName>
    </submittedName>
</protein>
<evidence type="ECO:0000256" key="3">
    <source>
        <dbReference type="ARBA" id="ARBA00022723"/>
    </source>
</evidence>
<dbReference type="CDD" id="cd11060">
    <property type="entry name" value="CYP57A1-like"/>
    <property type="match status" value="1"/>
</dbReference>
<dbReference type="PANTHER" id="PTHR24305">
    <property type="entry name" value="CYTOCHROME P450"/>
    <property type="match status" value="1"/>
</dbReference>
<accession>A0A3M7B506</accession>
<reference evidence="8 9" key="1">
    <citation type="journal article" date="2018" name="BMC Genomics">
        <title>Genomic evidence for intraspecific hybridization in a clonal and extremely halotolerant yeast.</title>
        <authorList>
            <person name="Gostincar C."/>
            <person name="Stajich J.E."/>
            <person name="Zupancic J."/>
            <person name="Zalar P."/>
            <person name="Gunde-Cimerman N."/>
        </authorList>
    </citation>
    <scope>NUCLEOTIDE SEQUENCE [LARGE SCALE GENOMIC DNA]</scope>
    <source>
        <strain evidence="8 9">EXF-151</strain>
    </source>
</reference>
<dbReference type="InterPro" id="IPR050121">
    <property type="entry name" value="Cytochrome_P450_monoxygenase"/>
</dbReference>
<evidence type="ECO:0000256" key="6">
    <source>
        <dbReference type="RuleBase" id="RU000461"/>
    </source>
</evidence>
<dbReference type="GO" id="GO:0016705">
    <property type="term" value="F:oxidoreductase activity, acting on paired donors, with incorporation or reduction of molecular oxygen"/>
    <property type="evidence" value="ECO:0007669"/>
    <property type="project" value="InterPro"/>
</dbReference>
<proteinExistence type="inferred from homology"/>
<comment type="cofactor">
    <cofactor evidence="1 5">
        <name>heme</name>
        <dbReference type="ChEBI" id="CHEBI:30413"/>
    </cofactor>
</comment>
<comment type="similarity">
    <text evidence="2 6">Belongs to the cytochrome P450 family.</text>
</comment>
<dbReference type="InterPro" id="IPR002401">
    <property type="entry name" value="Cyt_P450_E_grp-I"/>
</dbReference>
<dbReference type="GO" id="GO:0005506">
    <property type="term" value="F:iron ion binding"/>
    <property type="evidence" value="ECO:0007669"/>
    <property type="project" value="InterPro"/>
</dbReference>
<feature type="region of interest" description="Disordered" evidence="7">
    <location>
        <begin position="88"/>
        <end position="107"/>
    </location>
</feature>
<feature type="binding site" description="axial binding residue" evidence="5">
    <location>
        <position position="492"/>
    </location>
    <ligand>
        <name>heme</name>
        <dbReference type="ChEBI" id="CHEBI:30413"/>
    </ligand>
    <ligandPart>
        <name>Fe</name>
        <dbReference type="ChEBI" id="CHEBI:18248"/>
    </ligandPart>
</feature>
<dbReference type="PANTHER" id="PTHR24305:SF232">
    <property type="entry name" value="P450, PUTATIVE (EUROFUNG)-RELATED"/>
    <property type="match status" value="1"/>
</dbReference>
<keyword evidence="5 6" id="KW-0349">Heme</keyword>
<keyword evidence="6" id="KW-0503">Monooxygenase</keyword>
<evidence type="ECO:0000313" key="8">
    <source>
        <dbReference type="EMBL" id="RMY34590.1"/>
    </source>
</evidence>
<dbReference type="SUPFAM" id="SSF48264">
    <property type="entry name" value="Cytochrome P450"/>
    <property type="match status" value="1"/>
</dbReference>
<name>A0A3M7B506_HORWE</name>
<dbReference type="VEuPathDB" id="FungiDB:BTJ68_06362"/>
<sequence>MASTHVVAASGDEPAVIQILRFFKSHWYTILPLIIVFRFLYYRYSSPLRHYPGPFLGSGSRLWKVLSTYSGKTETDHILLHEKYSSNSTGRRTAAGNTGGKNNGGGGGNLVRIAPNELSLSSPLAAREVLAAGKGFHKTDFYAVFPPPENPDIFTETREGLHAVKKRYASHAYSMSAMQQLSGCIEATERLLVEKLERVASAAAGRKGTGEGVVDLGDYLHYFAFDVLGEVAFSRKFGFLDAGADLEGAIKTIDDMQWYDGIIGQIPEWDWVFRRNPLWRLVPGLDPARFLITRMAREEMEKRKRVGEKEVESGRKDLLSQLMAAHEKAPEQFGEGDIFAVAHGAIFAGSDSTASTMQSFCHFVLNHSQVYARLKVEIDEASKEGRLSAMPQWNEVQALPYFQACLKEAMRLRPAVGLNITRLTPPGGAEIDGQQIPGGVRIALNAWVLHRNEEVFGPDAKVYRPERWLEDAEKAKAMERCMFQFGGGSHLCIGKNLALLEMNKLLPLLFRDFDLELVRPGEELKYHSTFFVVQSGLEVRLKRREVS</sequence>
<dbReference type="GO" id="GO:0004497">
    <property type="term" value="F:monooxygenase activity"/>
    <property type="evidence" value="ECO:0007669"/>
    <property type="project" value="UniProtKB-KW"/>
</dbReference>
<organism evidence="8 9">
    <name type="scientific">Hortaea werneckii</name>
    <name type="common">Black yeast</name>
    <name type="synonym">Cladosporium werneckii</name>
    <dbReference type="NCBI Taxonomy" id="91943"/>
    <lineage>
        <taxon>Eukaryota</taxon>
        <taxon>Fungi</taxon>
        <taxon>Dikarya</taxon>
        <taxon>Ascomycota</taxon>
        <taxon>Pezizomycotina</taxon>
        <taxon>Dothideomycetes</taxon>
        <taxon>Dothideomycetidae</taxon>
        <taxon>Mycosphaerellales</taxon>
        <taxon>Teratosphaeriaceae</taxon>
        <taxon>Hortaea</taxon>
    </lineage>
</organism>
<dbReference type="EMBL" id="QWIN01001963">
    <property type="protein sequence ID" value="RMY34590.1"/>
    <property type="molecule type" value="Genomic_DNA"/>
</dbReference>
<evidence type="ECO:0000256" key="5">
    <source>
        <dbReference type="PIRSR" id="PIRSR602401-1"/>
    </source>
</evidence>
<dbReference type="PROSITE" id="PS00086">
    <property type="entry name" value="CYTOCHROME_P450"/>
    <property type="match status" value="1"/>
</dbReference>
<evidence type="ECO:0000313" key="9">
    <source>
        <dbReference type="Proteomes" id="UP000270230"/>
    </source>
</evidence>
<dbReference type="Pfam" id="PF00067">
    <property type="entry name" value="p450"/>
    <property type="match status" value="1"/>
</dbReference>
<dbReference type="PRINTS" id="PR00463">
    <property type="entry name" value="EP450I"/>
</dbReference>
<keyword evidence="4 5" id="KW-0408">Iron</keyword>
<dbReference type="InterPro" id="IPR017972">
    <property type="entry name" value="Cyt_P450_CS"/>
</dbReference>
<dbReference type="AlphaFoldDB" id="A0A3M7B506"/>
<evidence type="ECO:0000256" key="2">
    <source>
        <dbReference type="ARBA" id="ARBA00010617"/>
    </source>
</evidence>
<keyword evidence="6" id="KW-0560">Oxidoreductase</keyword>
<comment type="caution">
    <text evidence="8">The sequence shown here is derived from an EMBL/GenBank/DDBJ whole genome shotgun (WGS) entry which is preliminary data.</text>
</comment>
<dbReference type="InterPro" id="IPR001128">
    <property type="entry name" value="Cyt_P450"/>
</dbReference>
<feature type="compositionally biased region" description="Gly residues" evidence="7">
    <location>
        <begin position="97"/>
        <end position="107"/>
    </location>
</feature>
<dbReference type="Gene3D" id="1.10.630.10">
    <property type="entry name" value="Cytochrome P450"/>
    <property type="match status" value="1"/>
</dbReference>
<dbReference type="InterPro" id="IPR036396">
    <property type="entry name" value="Cyt_P450_sf"/>
</dbReference>
<dbReference type="Proteomes" id="UP000270230">
    <property type="component" value="Unassembled WGS sequence"/>
</dbReference>
<dbReference type="GO" id="GO:0020037">
    <property type="term" value="F:heme binding"/>
    <property type="evidence" value="ECO:0007669"/>
    <property type="project" value="InterPro"/>
</dbReference>
<gene>
    <name evidence="8" type="ORF">D0865_14144</name>
</gene>
<evidence type="ECO:0000256" key="7">
    <source>
        <dbReference type="SAM" id="MobiDB-lite"/>
    </source>
</evidence>